<reference evidence="1" key="2">
    <citation type="journal article" date="2015" name="Fish Shellfish Immunol.">
        <title>Early steps in the European eel (Anguilla anguilla)-Vibrio vulnificus interaction in the gills: Role of the RtxA13 toxin.</title>
        <authorList>
            <person name="Callol A."/>
            <person name="Pajuelo D."/>
            <person name="Ebbesson L."/>
            <person name="Teles M."/>
            <person name="MacKenzie S."/>
            <person name="Amaro C."/>
        </authorList>
    </citation>
    <scope>NUCLEOTIDE SEQUENCE</scope>
</reference>
<protein>
    <submittedName>
        <fullName evidence="1">Uncharacterized protein</fullName>
    </submittedName>
</protein>
<proteinExistence type="predicted"/>
<dbReference type="EMBL" id="GBXM01070249">
    <property type="protein sequence ID" value="JAH38328.1"/>
    <property type="molecule type" value="Transcribed_RNA"/>
</dbReference>
<organism evidence="1">
    <name type="scientific">Anguilla anguilla</name>
    <name type="common">European freshwater eel</name>
    <name type="synonym">Muraena anguilla</name>
    <dbReference type="NCBI Taxonomy" id="7936"/>
    <lineage>
        <taxon>Eukaryota</taxon>
        <taxon>Metazoa</taxon>
        <taxon>Chordata</taxon>
        <taxon>Craniata</taxon>
        <taxon>Vertebrata</taxon>
        <taxon>Euteleostomi</taxon>
        <taxon>Actinopterygii</taxon>
        <taxon>Neopterygii</taxon>
        <taxon>Teleostei</taxon>
        <taxon>Anguilliformes</taxon>
        <taxon>Anguillidae</taxon>
        <taxon>Anguilla</taxon>
    </lineage>
</organism>
<dbReference type="AlphaFoldDB" id="A0A0E9SCV9"/>
<sequence>MVLLCITPGDKPKSQLNGFKLPTWNVNIGYI</sequence>
<name>A0A0E9SCV9_ANGAN</name>
<accession>A0A0E9SCV9</accession>
<evidence type="ECO:0000313" key="1">
    <source>
        <dbReference type="EMBL" id="JAH38328.1"/>
    </source>
</evidence>
<reference evidence="1" key="1">
    <citation type="submission" date="2014-11" db="EMBL/GenBank/DDBJ databases">
        <authorList>
            <person name="Amaro Gonzalez C."/>
        </authorList>
    </citation>
    <scope>NUCLEOTIDE SEQUENCE</scope>
</reference>